<accession>A0A9P0ZEP1</accession>
<comment type="similarity">
    <text evidence="1">Belongs to the UDP-glycosyltransferase family.</text>
</comment>
<evidence type="ECO:0000256" key="1">
    <source>
        <dbReference type="ARBA" id="ARBA00009995"/>
    </source>
</evidence>
<comment type="caution">
    <text evidence="3">The sequence shown here is derived from an EMBL/GenBank/DDBJ whole genome shotgun (WGS) entry which is preliminary data.</text>
</comment>
<gene>
    <name evidence="3" type="ORF">CEURO_LOCUS13833</name>
</gene>
<keyword evidence="4" id="KW-1185">Reference proteome</keyword>
<dbReference type="Pfam" id="PF00201">
    <property type="entry name" value="UDPGT"/>
    <property type="match status" value="1"/>
</dbReference>
<dbReference type="PANTHER" id="PTHR48049:SF91">
    <property type="entry name" value="UDP-GLYCOSYLTRANSFERASE 79B7-RELATED"/>
    <property type="match status" value="1"/>
</dbReference>
<organism evidence="3 4">
    <name type="scientific">Cuscuta europaea</name>
    <name type="common">European dodder</name>
    <dbReference type="NCBI Taxonomy" id="41803"/>
    <lineage>
        <taxon>Eukaryota</taxon>
        <taxon>Viridiplantae</taxon>
        <taxon>Streptophyta</taxon>
        <taxon>Embryophyta</taxon>
        <taxon>Tracheophyta</taxon>
        <taxon>Spermatophyta</taxon>
        <taxon>Magnoliopsida</taxon>
        <taxon>eudicotyledons</taxon>
        <taxon>Gunneridae</taxon>
        <taxon>Pentapetalae</taxon>
        <taxon>asterids</taxon>
        <taxon>lamiids</taxon>
        <taxon>Solanales</taxon>
        <taxon>Convolvulaceae</taxon>
        <taxon>Cuscuteae</taxon>
        <taxon>Cuscuta</taxon>
        <taxon>Cuscuta subgen. Cuscuta</taxon>
    </lineage>
</organism>
<dbReference type="Gene3D" id="3.40.50.2000">
    <property type="entry name" value="Glycogen Phosphorylase B"/>
    <property type="match status" value="2"/>
</dbReference>
<dbReference type="CDD" id="cd03784">
    <property type="entry name" value="GT1_Gtf-like"/>
    <property type="match status" value="1"/>
</dbReference>
<dbReference type="InterPro" id="IPR050481">
    <property type="entry name" value="UDP-glycosyltransf_plant"/>
</dbReference>
<reference evidence="3" key="1">
    <citation type="submission" date="2022-07" db="EMBL/GenBank/DDBJ databases">
        <authorList>
            <person name="Macas J."/>
            <person name="Novak P."/>
            <person name="Neumann P."/>
        </authorList>
    </citation>
    <scope>NUCLEOTIDE SEQUENCE</scope>
</reference>
<name>A0A9P0ZEP1_CUSEU</name>
<protein>
    <submittedName>
        <fullName evidence="3">Uncharacterized protein</fullName>
    </submittedName>
</protein>
<dbReference type="Proteomes" id="UP001152484">
    <property type="component" value="Unassembled WGS sequence"/>
</dbReference>
<dbReference type="EMBL" id="CAMAPE010000035">
    <property type="protein sequence ID" value="CAH9097421.1"/>
    <property type="molecule type" value="Genomic_DNA"/>
</dbReference>
<dbReference type="AlphaFoldDB" id="A0A9P0ZEP1"/>
<dbReference type="InterPro" id="IPR002213">
    <property type="entry name" value="UDP_glucos_trans"/>
</dbReference>
<keyword evidence="2" id="KW-0808">Transferase</keyword>
<dbReference type="FunFam" id="3.40.50.2000:FF:000037">
    <property type="entry name" value="Glycosyltransferase"/>
    <property type="match status" value="1"/>
</dbReference>
<dbReference type="OrthoDB" id="5835829at2759"/>
<evidence type="ECO:0000313" key="4">
    <source>
        <dbReference type="Proteomes" id="UP001152484"/>
    </source>
</evidence>
<dbReference type="SUPFAM" id="SSF53756">
    <property type="entry name" value="UDP-Glycosyltransferase/glycogen phosphorylase"/>
    <property type="match status" value="1"/>
</dbReference>
<evidence type="ECO:0000256" key="2">
    <source>
        <dbReference type="ARBA" id="ARBA00022679"/>
    </source>
</evidence>
<proteinExistence type="inferred from homology"/>
<sequence>MPKPINSKLQIAMFPWFAYGHMIPFLQLANELAKRGHAISFLLPKKTLQKLANNNLYPHLITLHPLTLPLVPGLPPGAETTAEIKDSFILSQAMDGTREQVRAILEKQKFDFVFFDFADWVVDLGSEIGFKTIYYNVLSPTISALKLISSTSHEKPITTAYMMEPPPGYPTSKVLFKEHEARKLAIYTNAYWDNTLRLFGRVTKGIRNCDLLAMKTVKELEGTYCDYFSTLYRKPVLYTGPVLPEPKAEPLEAEIKNWLENFSHGSVIFCALGSEWVLEKTQFQELLLGLEETQLPFLVALKPPKGTSTIEEGLPEGFQGRVQKRGMVCGGWVPQDLILGHKSVGCFVNHCGYGSMWEGLMNDCQLVYVPNFFDQCLNARLMVEELEVAVEVERDENAGFSKESICKAVKSVMDDDSQVGCLVRENHMKWKEVLSEPGFFTNYVETFIQHLQGLLLVE</sequence>
<dbReference type="GO" id="GO:0035251">
    <property type="term" value="F:UDP-glucosyltransferase activity"/>
    <property type="evidence" value="ECO:0007669"/>
    <property type="project" value="InterPro"/>
</dbReference>
<dbReference type="PANTHER" id="PTHR48049">
    <property type="entry name" value="GLYCOSYLTRANSFERASE"/>
    <property type="match status" value="1"/>
</dbReference>
<evidence type="ECO:0000313" key="3">
    <source>
        <dbReference type="EMBL" id="CAH9097421.1"/>
    </source>
</evidence>